<feature type="compositionally biased region" description="Basic and acidic residues" evidence="1">
    <location>
        <begin position="273"/>
        <end position="327"/>
    </location>
</feature>
<feature type="signal peptide" evidence="2">
    <location>
        <begin position="1"/>
        <end position="23"/>
    </location>
</feature>
<dbReference type="EMBL" id="HBGK01008111">
    <property type="protein sequence ID" value="CAD9275283.1"/>
    <property type="molecule type" value="Transcribed_RNA"/>
</dbReference>
<evidence type="ECO:0000256" key="1">
    <source>
        <dbReference type="SAM" id="MobiDB-lite"/>
    </source>
</evidence>
<keyword evidence="2" id="KW-0732">Signal</keyword>
<gene>
    <name evidence="3" type="ORF">GOCE00092_LOCUS4191</name>
</gene>
<accession>A0A7S1Y3J5</accession>
<reference evidence="3" key="1">
    <citation type="submission" date="2021-01" db="EMBL/GenBank/DDBJ databases">
        <authorList>
            <person name="Corre E."/>
            <person name="Pelletier E."/>
            <person name="Niang G."/>
            <person name="Scheremetjew M."/>
            <person name="Finn R."/>
            <person name="Kale V."/>
            <person name="Holt S."/>
            <person name="Cochrane G."/>
            <person name="Meng A."/>
            <person name="Brown T."/>
            <person name="Cohen L."/>
        </authorList>
    </citation>
    <scope>NUCLEOTIDE SEQUENCE</scope>
    <source>
        <strain evidence="3">CCMP 410</strain>
    </source>
</reference>
<proteinExistence type="predicted"/>
<organism evidence="3">
    <name type="scientific">Grammatophora oceanica</name>
    <dbReference type="NCBI Taxonomy" id="210454"/>
    <lineage>
        <taxon>Eukaryota</taxon>
        <taxon>Sar</taxon>
        <taxon>Stramenopiles</taxon>
        <taxon>Ochrophyta</taxon>
        <taxon>Bacillariophyta</taxon>
        <taxon>Fragilariophyceae</taxon>
        <taxon>Fragilariophycidae</taxon>
        <taxon>Rhabdonematales</taxon>
        <taxon>Grammatophoraceae</taxon>
        <taxon>Grammatophora</taxon>
    </lineage>
</organism>
<evidence type="ECO:0000256" key="2">
    <source>
        <dbReference type="SAM" id="SignalP"/>
    </source>
</evidence>
<sequence length="437" mass="49152">MRRTISFIVLLQTMMMMHFNVLAQSTTSSTCHEIQVPTYYHTTVSMQAPDGLSCTAEDLSDIGAFIDVEYDKVVETADDLGAIELSTHVCQQASDLPANCCSRDLQSCFVDSWCDEAGDNCENHCNGFWISPADRVSCNARWTSCSEDSECCGHAICATWPDGWRGCELAEHTPEPVVVPEGCCSFNARDCYDDEWCNYSPDNCINGCEGYFIGEGYNKLCAATWEDCTSDSDCCGQSEYGVGCQDYGTWNGCNQYGVTRMLEEEEQHVPVQHAERPESRPSEHGQRLDFLRRMERSERPDTYVDEHVERPRVRPPAEHTESNEVDEAQNHRKLDWWWDWDGDGMCKYCDPDDDDDDNGGGRRLNGQHVTREEMRRWMQTTTFAEIAANAETDLGIYLTAGVNEHFGLMSSSCLHGSQVTIRVTITQLTTEPMGGAC</sequence>
<dbReference type="AlphaFoldDB" id="A0A7S1Y3J5"/>
<name>A0A7S1Y3J5_9STRA</name>
<evidence type="ECO:0000313" key="3">
    <source>
        <dbReference type="EMBL" id="CAD9275283.1"/>
    </source>
</evidence>
<feature type="region of interest" description="Disordered" evidence="1">
    <location>
        <begin position="267"/>
        <end position="327"/>
    </location>
</feature>
<evidence type="ECO:0008006" key="4">
    <source>
        <dbReference type="Google" id="ProtNLM"/>
    </source>
</evidence>
<feature type="chain" id="PRO_5031170874" description="LNR domain-containing protein" evidence="2">
    <location>
        <begin position="24"/>
        <end position="437"/>
    </location>
</feature>
<protein>
    <recommendedName>
        <fullName evidence="4">LNR domain-containing protein</fullName>
    </recommendedName>
</protein>